<proteinExistence type="predicted"/>
<accession>A0A2H3B580</accession>
<dbReference type="AlphaFoldDB" id="A0A2H3B580"/>
<gene>
    <name evidence="1" type="ORF">ARMSODRAFT_670919</name>
</gene>
<evidence type="ECO:0000313" key="1">
    <source>
        <dbReference type="EMBL" id="PBK61158.1"/>
    </source>
</evidence>
<dbReference type="EMBL" id="KZ293478">
    <property type="protein sequence ID" value="PBK61158.1"/>
    <property type="molecule type" value="Genomic_DNA"/>
</dbReference>
<name>A0A2H3B580_9AGAR</name>
<reference evidence="2" key="1">
    <citation type="journal article" date="2017" name="Nat. Ecol. Evol.">
        <title>Genome expansion and lineage-specific genetic innovations in the forest pathogenic fungi Armillaria.</title>
        <authorList>
            <person name="Sipos G."/>
            <person name="Prasanna A.N."/>
            <person name="Walter M.C."/>
            <person name="O'Connor E."/>
            <person name="Balint B."/>
            <person name="Krizsan K."/>
            <person name="Kiss B."/>
            <person name="Hess J."/>
            <person name="Varga T."/>
            <person name="Slot J."/>
            <person name="Riley R."/>
            <person name="Boka B."/>
            <person name="Rigling D."/>
            <person name="Barry K."/>
            <person name="Lee J."/>
            <person name="Mihaltcheva S."/>
            <person name="LaButti K."/>
            <person name="Lipzen A."/>
            <person name="Waldron R."/>
            <person name="Moloney N.M."/>
            <person name="Sperisen C."/>
            <person name="Kredics L."/>
            <person name="Vagvoelgyi C."/>
            <person name="Patrignani A."/>
            <person name="Fitzpatrick D."/>
            <person name="Nagy I."/>
            <person name="Doyle S."/>
            <person name="Anderson J.B."/>
            <person name="Grigoriev I.V."/>
            <person name="Gueldener U."/>
            <person name="Muensterkoetter M."/>
            <person name="Nagy L.G."/>
        </authorList>
    </citation>
    <scope>NUCLEOTIDE SEQUENCE [LARGE SCALE GENOMIC DNA]</scope>
    <source>
        <strain evidence="2">28-4</strain>
    </source>
</reference>
<protein>
    <submittedName>
        <fullName evidence="1">Uncharacterized protein</fullName>
    </submittedName>
</protein>
<dbReference type="Proteomes" id="UP000218334">
    <property type="component" value="Unassembled WGS sequence"/>
</dbReference>
<organism evidence="1 2">
    <name type="scientific">Armillaria solidipes</name>
    <dbReference type="NCBI Taxonomy" id="1076256"/>
    <lineage>
        <taxon>Eukaryota</taxon>
        <taxon>Fungi</taxon>
        <taxon>Dikarya</taxon>
        <taxon>Basidiomycota</taxon>
        <taxon>Agaricomycotina</taxon>
        <taxon>Agaricomycetes</taxon>
        <taxon>Agaricomycetidae</taxon>
        <taxon>Agaricales</taxon>
        <taxon>Marasmiineae</taxon>
        <taxon>Physalacriaceae</taxon>
        <taxon>Armillaria</taxon>
    </lineage>
</organism>
<keyword evidence="2" id="KW-1185">Reference proteome</keyword>
<evidence type="ECO:0000313" key="2">
    <source>
        <dbReference type="Proteomes" id="UP000218334"/>
    </source>
</evidence>
<sequence>MTRRGSGSFDSSLAHVPQMSVTFWKFGGKWYWYIFLTLRSPLLDKQMGLSRSASSNHVQDAINSPELALVAAVSILALICSHYLSCTSSEMLYGWIGWPVPFRSSKLYPPRRLSIYRRPPRQDLQRHARLASNMEWQGGSLESLRWSAALHSGSAYL</sequence>